<feature type="transmembrane region" description="Helical" evidence="1">
    <location>
        <begin position="40"/>
        <end position="62"/>
    </location>
</feature>
<gene>
    <name evidence="2" type="ORF">GHYDROH2_28330</name>
</gene>
<keyword evidence="1" id="KW-1133">Transmembrane helix</keyword>
<evidence type="ECO:0000313" key="2">
    <source>
        <dbReference type="EMBL" id="GLI39332.1"/>
    </source>
</evidence>
<dbReference type="AlphaFoldDB" id="A0A9W6G2U9"/>
<keyword evidence="1" id="KW-0472">Membrane</keyword>
<reference evidence="2" key="1">
    <citation type="submission" date="2022-12" db="EMBL/GenBank/DDBJ databases">
        <title>Reference genome sequencing for broad-spectrum identification of bacterial and archaeal isolates by mass spectrometry.</title>
        <authorList>
            <person name="Sekiguchi Y."/>
            <person name="Tourlousse D.M."/>
        </authorList>
    </citation>
    <scope>NUCLEOTIDE SEQUENCE</scope>
    <source>
        <strain evidence="2">H2</strain>
    </source>
</reference>
<evidence type="ECO:0000256" key="1">
    <source>
        <dbReference type="SAM" id="Phobius"/>
    </source>
</evidence>
<feature type="transmembrane region" description="Helical" evidence="1">
    <location>
        <begin position="306"/>
        <end position="327"/>
    </location>
</feature>
<dbReference type="RefSeq" id="WP_214186687.1">
    <property type="nucleotide sequence ID" value="NZ_BSDS01000002.1"/>
</dbReference>
<feature type="transmembrane region" description="Helical" evidence="1">
    <location>
        <begin position="347"/>
        <end position="367"/>
    </location>
</feature>
<comment type="caution">
    <text evidence="2">The sequence shown here is derived from an EMBL/GenBank/DDBJ whole genome shotgun (WGS) entry which is preliminary data.</text>
</comment>
<feature type="transmembrane region" description="Helical" evidence="1">
    <location>
        <begin position="208"/>
        <end position="231"/>
    </location>
</feature>
<keyword evidence="3" id="KW-1185">Reference proteome</keyword>
<feature type="transmembrane region" description="Helical" evidence="1">
    <location>
        <begin position="68"/>
        <end position="90"/>
    </location>
</feature>
<organism evidence="2 3">
    <name type="scientific">Geobacter hydrogenophilus</name>
    <dbReference type="NCBI Taxonomy" id="40983"/>
    <lineage>
        <taxon>Bacteria</taxon>
        <taxon>Pseudomonadati</taxon>
        <taxon>Thermodesulfobacteriota</taxon>
        <taxon>Desulfuromonadia</taxon>
        <taxon>Geobacterales</taxon>
        <taxon>Geobacteraceae</taxon>
        <taxon>Geobacter</taxon>
    </lineage>
</organism>
<feature type="transmembrane region" description="Helical" evidence="1">
    <location>
        <begin position="167"/>
        <end position="188"/>
    </location>
</feature>
<proteinExistence type="predicted"/>
<protein>
    <submittedName>
        <fullName evidence="2">Uncharacterized protein</fullName>
    </submittedName>
</protein>
<sequence length="381" mass="41644">MTAMNDGQQGATVAVTADNGMSGVKATAGTEAPGIAELGLYLLVFMAISWGMMFFIPTPFLFTVLLPASFYVLYSLVVFSPLVSGGWPFAPPLGSWRPGQSWLKPGVGTTALLVAVAIAGPLFTSTIYPRIPLFPVGFWWGIILFTVTLWYSMVWNGWPLNQKCSPAVRGIGGGLIILVITALLWQLVNLSGTPFAGAPYDPRGPFQAEWFFGLLVWIIVWIQAFSNVLTFQQWPYYKLGEPWGQIANTAAAIVLGWLCWTTSLTFMGPTFSFAAVAGSIIGMQNFHGAIFGYYPFQKYSQPKRGICNFVTEIALAFVWIALLRVLMQPIVAKVQAAGLPFDINVVSVLYTLHFIALLTLIHNFYFLRAPLPPSGPPPAPE</sequence>
<feature type="transmembrane region" description="Helical" evidence="1">
    <location>
        <begin position="136"/>
        <end position="155"/>
    </location>
</feature>
<dbReference type="EMBL" id="BSDS01000002">
    <property type="protein sequence ID" value="GLI39332.1"/>
    <property type="molecule type" value="Genomic_DNA"/>
</dbReference>
<feature type="transmembrane region" description="Helical" evidence="1">
    <location>
        <begin position="273"/>
        <end position="294"/>
    </location>
</feature>
<name>A0A9W6G2U9_9BACT</name>
<feature type="transmembrane region" description="Helical" evidence="1">
    <location>
        <begin position="102"/>
        <end position="124"/>
    </location>
</feature>
<evidence type="ECO:0000313" key="3">
    <source>
        <dbReference type="Proteomes" id="UP001144352"/>
    </source>
</evidence>
<keyword evidence="1" id="KW-0812">Transmembrane</keyword>
<feature type="transmembrane region" description="Helical" evidence="1">
    <location>
        <begin position="243"/>
        <end position="267"/>
    </location>
</feature>
<dbReference type="Proteomes" id="UP001144352">
    <property type="component" value="Unassembled WGS sequence"/>
</dbReference>
<accession>A0A9W6G2U9</accession>